<reference evidence="2 3" key="1">
    <citation type="submission" date="2020-08" db="EMBL/GenBank/DDBJ databases">
        <title>Genomic Encyclopedia of Type Strains, Phase IV (KMG-IV): sequencing the most valuable type-strain genomes for metagenomic binning, comparative biology and taxonomic classification.</title>
        <authorList>
            <person name="Goeker M."/>
        </authorList>
    </citation>
    <scope>NUCLEOTIDE SEQUENCE [LARGE SCALE GENOMIC DNA]</scope>
    <source>
        <strain evidence="2 3">DSM 102189</strain>
    </source>
</reference>
<evidence type="ECO:0000313" key="2">
    <source>
        <dbReference type="EMBL" id="MBB6227893.1"/>
    </source>
</evidence>
<name>A0A841LAA8_9SPHN</name>
<dbReference type="PANTHER" id="PTHR42889:SF1">
    <property type="entry name" value="BLR3681 PROTEIN"/>
    <property type="match status" value="1"/>
</dbReference>
<dbReference type="GO" id="GO:0016787">
    <property type="term" value="F:hydrolase activity"/>
    <property type="evidence" value="ECO:0007669"/>
    <property type="project" value="InterPro"/>
</dbReference>
<dbReference type="PANTHER" id="PTHR42889">
    <property type="entry name" value="BLR3681 PROTEIN"/>
    <property type="match status" value="1"/>
</dbReference>
<dbReference type="Proteomes" id="UP000538147">
    <property type="component" value="Unassembled WGS sequence"/>
</dbReference>
<keyword evidence="3" id="KW-1185">Reference proteome</keyword>
<dbReference type="RefSeq" id="WP_184199253.1">
    <property type="nucleotide sequence ID" value="NZ_JACIIV010000013.1"/>
</dbReference>
<dbReference type="Pfam" id="PF04909">
    <property type="entry name" value="Amidohydro_2"/>
    <property type="match status" value="1"/>
</dbReference>
<dbReference type="AlphaFoldDB" id="A0A841LAA8"/>
<dbReference type="EMBL" id="JACIIV010000013">
    <property type="protein sequence ID" value="MBB6227893.1"/>
    <property type="molecule type" value="Genomic_DNA"/>
</dbReference>
<proteinExistence type="predicted"/>
<accession>A0A841LAA8</accession>
<feature type="domain" description="Amidohydrolase-related" evidence="1">
    <location>
        <begin position="61"/>
        <end position="330"/>
    </location>
</feature>
<organism evidence="2 3">
    <name type="scientific">Polymorphobacter multimanifer</name>
    <dbReference type="NCBI Taxonomy" id="1070431"/>
    <lineage>
        <taxon>Bacteria</taxon>
        <taxon>Pseudomonadati</taxon>
        <taxon>Pseudomonadota</taxon>
        <taxon>Alphaproteobacteria</taxon>
        <taxon>Sphingomonadales</taxon>
        <taxon>Sphingosinicellaceae</taxon>
        <taxon>Polymorphobacter</taxon>
    </lineage>
</organism>
<evidence type="ECO:0000259" key="1">
    <source>
        <dbReference type="Pfam" id="PF04909"/>
    </source>
</evidence>
<protein>
    <recommendedName>
        <fullName evidence="1">Amidohydrolase-related domain-containing protein</fullName>
    </recommendedName>
</protein>
<comment type="caution">
    <text evidence="2">The sequence shown here is derived from an EMBL/GenBank/DDBJ whole genome shotgun (WGS) entry which is preliminary data.</text>
</comment>
<dbReference type="InterPro" id="IPR032466">
    <property type="entry name" value="Metal_Hydrolase"/>
</dbReference>
<sequence>MPAALDNLPPLPADLFVIDAVVHALNLDPANIASRYGEQLWQMSYGLHCMMTPPDRHVPQATYMTDMAPETLVRTMFEESATRMVATHTLTLDSWFKDGFAARHKTEAMVRGWPSRVLGYVGVDPSGEKNAVLDDLEAQVAALPSAVGVKLYPHQMDPYRPWRTDGEVASAVIARAQALGLKSVAIHKALPNGSVPLAPYRIGEDFETAADNFPGMAFEIVHSGMAFIEETALAISRFPNVYANLETTTALLWQAPGRFEAALALLMQWGGPEKLLWGTGCTVTHPQHLIELMWAFAFSAQTQDRHGIPPITDAVKRMILGENYARMLGLTTATLAAAQAGDAFDTGAPLKAPWSIWTAA</sequence>
<evidence type="ECO:0000313" key="3">
    <source>
        <dbReference type="Proteomes" id="UP000538147"/>
    </source>
</evidence>
<dbReference type="SUPFAM" id="SSF51556">
    <property type="entry name" value="Metallo-dependent hydrolases"/>
    <property type="match status" value="1"/>
</dbReference>
<gene>
    <name evidence="2" type="ORF">FHS79_002074</name>
</gene>
<dbReference type="Gene3D" id="3.20.20.140">
    <property type="entry name" value="Metal-dependent hydrolases"/>
    <property type="match status" value="1"/>
</dbReference>
<dbReference type="InterPro" id="IPR006680">
    <property type="entry name" value="Amidohydro-rel"/>
</dbReference>